<sequence length="289" mass="31415">MQETAAPRQKTPKKIFRLIILAVVVVFLVIVALSSFTTINSGTVGVVSVFGAVKNEPLYEGLHVVAPFITSVSKVDTRTQKVEVNSAAASKDLQTISTTIVVNYHVTEATAPQLYASVGRGFENVIVVPAIQESVKAVVAQYSAEELITKRQLVSTSISEKLSEKIDSYGLVIEIFNITNLEFSDAFNTAIEAKQTAQQEALKAEQDLNRIKIEAEQKVVNAQAEANATKAQADAQAYAIDVIQNQLAQSNAYLEYQKIQKWDGQLPMVQGDSSPIIDFRENPSAAANP</sequence>
<proteinExistence type="predicted"/>
<dbReference type="SUPFAM" id="SSF117892">
    <property type="entry name" value="Band 7/SPFH domain"/>
    <property type="match status" value="1"/>
</dbReference>
<feature type="coiled-coil region" evidence="1">
    <location>
        <begin position="194"/>
        <end position="232"/>
    </location>
</feature>
<feature type="transmembrane region" description="Helical" evidence="2">
    <location>
        <begin position="15"/>
        <end position="36"/>
    </location>
</feature>
<evidence type="ECO:0000313" key="5">
    <source>
        <dbReference type="Proteomes" id="UP000183995"/>
    </source>
</evidence>
<evidence type="ECO:0000256" key="2">
    <source>
        <dbReference type="SAM" id="Phobius"/>
    </source>
</evidence>
<dbReference type="SMART" id="SM00244">
    <property type="entry name" value="PHB"/>
    <property type="match status" value="1"/>
</dbReference>
<organism evidence="4 5">
    <name type="scientific">Sporobacter termitidis DSM 10068</name>
    <dbReference type="NCBI Taxonomy" id="1123282"/>
    <lineage>
        <taxon>Bacteria</taxon>
        <taxon>Bacillati</taxon>
        <taxon>Bacillota</taxon>
        <taxon>Clostridia</taxon>
        <taxon>Eubacteriales</taxon>
        <taxon>Oscillospiraceae</taxon>
        <taxon>Sporobacter</taxon>
    </lineage>
</organism>
<keyword evidence="2" id="KW-0472">Membrane</keyword>
<dbReference type="PANTHER" id="PTHR23222">
    <property type="entry name" value="PROHIBITIN"/>
    <property type="match status" value="1"/>
</dbReference>
<name>A0A1M5WXU1_9FIRM</name>
<evidence type="ECO:0000256" key="1">
    <source>
        <dbReference type="SAM" id="Coils"/>
    </source>
</evidence>
<dbReference type="AlphaFoldDB" id="A0A1M5WXU1"/>
<dbReference type="Proteomes" id="UP000183995">
    <property type="component" value="Unassembled WGS sequence"/>
</dbReference>
<evidence type="ECO:0000259" key="3">
    <source>
        <dbReference type="SMART" id="SM00244"/>
    </source>
</evidence>
<keyword evidence="5" id="KW-1185">Reference proteome</keyword>
<dbReference type="InterPro" id="IPR000163">
    <property type="entry name" value="Prohibitin"/>
</dbReference>
<dbReference type="RefSeq" id="WP_073077239.1">
    <property type="nucleotide sequence ID" value="NZ_FQXV01000004.1"/>
</dbReference>
<feature type="domain" description="Band 7" evidence="3">
    <location>
        <begin position="34"/>
        <end position="195"/>
    </location>
</feature>
<keyword evidence="2" id="KW-0812">Transmembrane</keyword>
<dbReference type="InterPro" id="IPR036013">
    <property type="entry name" value="Band_7/SPFH_dom_sf"/>
</dbReference>
<dbReference type="STRING" id="1123282.SAMN02745823_01459"/>
<dbReference type="InterPro" id="IPR001107">
    <property type="entry name" value="Band_7"/>
</dbReference>
<reference evidence="4 5" key="1">
    <citation type="submission" date="2016-11" db="EMBL/GenBank/DDBJ databases">
        <authorList>
            <person name="Jaros S."/>
            <person name="Januszkiewicz K."/>
            <person name="Wedrychowicz H."/>
        </authorList>
    </citation>
    <scope>NUCLEOTIDE SEQUENCE [LARGE SCALE GENOMIC DNA]</scope>
    <source>
        <strain evidence="4 5">DSM 10068</strain>
    </source>
</reference>
<dbReference type="PANTHER" id="PTHR23222:SF0">
    <property type="entry name" value="PROHIBITIN 1"/>
    <property type="match status" value="1"/>
</dbReference>
<evidence type="ECO:0000313" key="4">
    <source>
        <dbReference type="EMBL" id="SHH92486.1"/>
    </source>
</evidence>
<dbReference type="PRINTS" id="PR00679">
    <property type="entry name" value="PROHIBITIN"/>
</dbReference>
<keyword evidence="2" id="KW-1133">Transmembrane helix</keyword>
<dbReference type="Gene3D" id="3.30.479.30">
    <property type="entry name" value="Band 7 domain"/>
    <property type="match status" value="1"/>
</dbReference>
<dbReference type="Pfam" id="PF01145">
    <property type="entry name" value="Band_7"/>
    <property type="match status" value="1"/>
</dbReference>
<protein>
    <submittedName>
        <fullName evidence="4">SPFH domain, Band 7 family protein</fullName>
    </submittedName>
</protein>
<dbReference type="GO" id="GO:0016020">
    <property type="term" value="C:membrane"/>
    <property type="evidence" value="ECO:0007669"/>
    <property type="project" value="InterPro"/>
</dbReference>
<accession>A0A1M5WXU1</accession>
<dbReference type="EMBL" id="FQXV01000004">
    <property type="protein sequence ID" value="SHH92486.1"/>
    <property type="molecule type" value="Genomic_DNA"/>
</dbReference>
<dbReference type="OrthoDB" id="9812991at2"/>
<gene>
    <name evidence="4" type="ORF">SAMN02745823_01459</name>
</gene>
<dbReference type="CDD" id="cd03401">
    <property type="entry name" value="SPFH_prohibitin"/>
    <property type="match status" value="1"/>
</dbReference>
<keyword evidence="1" id="KW-0175">Coiled coil</keyword>